<keyword evidence="5" id="KW-1185">Reference proteome</keyword>
<proteinExistence type="inferred from homology"/>
<evidence type="ECO:0000256" key="1">
    <source>
        <dbReference type="ARBA" id="ARBA00008812"/>
    </source>
</evidence>
<feature type="compositionally biased region" description="Basic and acidic residues" evidence="2">
    <location>
        <begin position="1"/>
        <end position="19"/>
    </location>
</feature>
<dbReference type="RefSeq" id="WP_229711753.1">
    <property type="nucleotide sequence ID" value="NZ_BMMP01000005.1"/>
</dbReference>
<evidence type="ECO:0000313" key="5">
    <source>
        <dbReference type="Proteomes" id="UP000631535"/>
    </source>
</evidence>
<reference evidence="5" key="1">
    <citation type="journal article" date="2019" name="Int. J. Syst. Evol. Microbiol.">
        <title>The Global Catalogue of Microorganisms (GCM) 10K type strain sequencing project: providing services to taxonomists for standard genome sequencing and annotation.</title>
        <authorList>
            <consortium name="The Broad Institute Genomics Platform"/>
            <consortium name="The Broad Institute Genome Sequencing Center for Infectious Disease"/>
            <person name="Wu L."/>
            <person name="Ma J."/>
        </authorList>
    </citation>
    <scope>NUCLEOTIDE SEQUENCE [LARGE SCALE GENOMIC DNA]</scope>
    <source>
        <strain evidence="5">CGMCC 4.7178</strain>
    </source>
</reference>
<dbReference type="Pfam" id="PF04264">
    <property type="entry name" value="YceI"/>
    <property type="match status" value="1"/>
</dbReference>
<evidence type="ECO:0000313" key="4">
    <source>
        <dbReference type="EMBL" id="GGO47478.1"/>
    </source>
</evidence>
<comment type="similarity">
    <text evidence="1">Belongs to the UPF0312 family.</text>
</comment>
<organism evidence="4 5">
    <name type="scientific">Streptomyces daqingensis</name>
    <dbReference type="NCBI Taxonomy" id="1472640"/>
    <lineage>
        <taxon>Bacteria</taxon>
        <taxon>Bacillati</taxon>
        <taxon>Actinomycetota</taxon>
        <taxon>Actinomycetes</taxon>
        <taxon>Kitasatosporales</taxon>
        <taxon>Streptomycetaceae</taxon>
        <taxon>Streptomyces</taxon>
    </lineage>
</organism>
<protein>
    <recommendedName>
        <fullName evidence="3">Lipid/polyisoprenoid-binding YceI-like domain-containing protein</fullName>
    </recommendedName>
</protein>
<dbReference type="InterPro" id="IPR007372">
    <property type="entry name" value="Lipid/polyisoprenoid-bd_YceI"/>
</dbReference>
<dbReference type="InterPro" id="IPR036761">
    <property type="entry name" value="TTHA0802/YceI-like_sf"/>
</dbReference>
<dbReference type="PANTHER" id="PTHR34406:SF1">
    <property type="entry name" value="PROTEIN YCEI"/>
    <property type="match status" value="1"/>
</dbReference>
<dbReference type="PANTHER" id="PTHR34406">
    <property type="entry name" value="PROTEIN YCEI"/>
    <property type="match status" value="1"/>
</dbReference>
<evidence type="ECO:0000259" key="3">
    <source>
        <dbReference type="SMART" id="SM00867"/>
    </source>
</evidence>
<feature type="domain" description="Lipid/polyisoprenoid-binding YceI-like" evidence="3">
    <location>
        <begin position="34"/>
        <end position="187"/>
    </location>
</feature>
<dbReference type="SUPFAM" id="SSF101874">
    <property type="entry name" value="YceI-like"/>
    <property type="match status" value="1"/>
</dbReference>
<sequence length="189" mass="20570">MRTQRDHADQPGRTGHADNGDGGTAAMTRPALGRYAIDPAGSAVRFTTRHLFGLAPVHGTFALKRGTVDVTEPLAESAVRVEVETASFGTGNRARDDTVRSGRFLDAPRYPLMTFRAERVHDAAVVGTLTVRGIDRPVELSVELIAVSRREFTVRASTRIDRTEFGVTGSRGMTGRYLDVTAEVRCVRT</sequence>
<name>A0ABQ2M9C8_9ACTN</name>
<gene>
    <name evidence="4" type="ORF">GCM10012287_20230</name>
</gene>
<comment type="caution">
    <text evidence="4">The sequence shown here is derived from an EMBL/GenBank/DDBJ whole genome shotgun (WGS) entry which is preliminary data.</text>
</comment>
<evidence type="ECO:0000256" key="2">
    <source>
        <dbReference type="SAM" id="MobiDB-lite"/>
    </source>
</evidence>
<dbReference type="EMBL" id="BMMP01000005">
    <property type="protein sequence ID" value="GGO47478.1"/>
    <property type="molecule type" value="Genomic_DNA"/>
</dbReference>
<accession>A0ABQ2M9C8</accession>
<feature type="region of interest" description="Disordered" evidence="2">
    <location>
        <begin position="1"/>
        <end position="27"/>
    </location>
</feature>
<dbReference type="SMART" id="SM00867">
    <property type="entry name" value="YceI"/>
    <property type="match status" value="1"/>
</dbReference>
<dbReference type="Proteomes" id="UP000631535">
    <property type="component" value="Unassembled WGS sequence"/>
</dbReference>
<dbReference type="Gene3D" id="2.40.128.110">
    <property type="entry name" value="Lipid/polyisoprenoid-binding, YceI-like"/>
    <property type="match status" value="1"/>
</dbReference>